<gene>
    <name evidence="2" type="ORF">LTR16_012610</name>
</gene>
<dbReference type="InterPro" id="IPR030395">
    <property type="entry name" value="GP_PDE_dom"/>
</dbReference>
<proteinExistence type="predicted"/>
<protein>
    <recommendedName>
        <fullName evidence="1">GP-PDE domain-containing protein</fullName>
    </recommendedName>
</protein>
<reference evidence="2 3" key="1">
    <citation type="submission" date="2023-08" db="EMBL/GenBank/DDBJ databases">
        <title>Black Yeasts Isolated from many extreme environments.</title>
        <authorList>
            <person name="Coleine C."/>
            <person name="Stajich J.E."/>
            <person name="Selbmann L."/>
        </authorList>
    </citation>
    <scope>NUCLEOTIDE SEQUENCE [LARGE SCALE GENOMIC DNA]</scope>
    <source>
        <strain evidence="2 3">CCFEE 536</strain>
    </source>
</reference>
<evidence type="ECO:0000313" key="2">
    <source>
        <dbReference type="EMBL" id="KAK5020349.1"/>
    </source>
</evidence>
<accession>A0ABR0ISU1</accession>
<organism evidence="2 3">
    <name type="scientific">Cryomyces antarcticus</name>
    <dbReference type="NCBI Taxonomy" id="329879"/>
    <lineage>
        <taxon>Eukaryota</taxon>
        <taxon>Fungi</taxon>
        <taxon>Dikarya</taxon>
        <taxon>Ascomycota</taxon>
        <taxon>Pezizomycotina</taxon>
        <taxon>Dothideomycetes</taxon>
        <taxon>Dothideomycetes incertae sedis</taxon>
        <taxon>Cryomyces</taxon>
    </lineage>
</organism>
<dbReference type="Proteomes" id="UP001357485">
    <property type="component" value="Unassembled WGS sequence"/>
</dbReference>
<evidence type="ECO:0000259" key="1">
    <source>
        <dbReference type="Pfam" id="PF03009"/>
    </source>
</evidence>
<dbReference type="PANTHER" id="PTHR43805:SF1">
    <property type="entry name" value="GP-PDE DOMAIN-CONTAINING PROTEIN"/>
    <property type="match status" value="1"/>
</dbReference>
<sequence>MGPCGPSFIKKCKRQGREVLAWTVNDEKKMRWCVKRELDGVITDDPKKFLEVCE</sequence>
<dbReference type="EMBL" id="JAVRRA010029396">
    <property type="protein sequence ID" value="KAK5020349.1"/>
    <property type="molecule type" value="Genomic_DNA"/>
</dbReference>
<comment type="caution">
    <text evidence="2">The sequence shown here is derived from an EMBL/GenBank/DDBJ whole genome shotgun (WGS) entry which is preliminary data.</text>
</comment>
<evidence type="ECO:0000313" key="3">
    <source>
        <dbReference type="Proteomes" id="UP001357485"/>
    </source>
</evidence>
<dbReference type="InterPro" id="IPR017946">
    <property type="entry name" value="PLC-like_Pdiesterase_TIM-brl"/>
</dbReference>
<keyword evidence="3" id="KW-1185">Reference proteome</keyword>
<feature type="domain" description="GP-PDE" evidence="1">
    <location>
        <begin position="6"/>
        <end position="47"/>
    </location>
</feature>
<dbReference type="PANTHER" id="PTHR43805">
    <property type="entry name" value="GLYCEROPHOSPHORYL DIESTER PHOSPHODIESTERASE"/>
    <property type="match status" value="1"/>
</dbReference>
<dbReference type="Gene3D" id="3.20.20.190">
    <property type="entry name" value="Phosphatidylinositol (PI) phosphodiesterase"/>
    <property type="match status" value="1"/>
</dbReference>
<name>A0ABR0ISU1_9PEZI</name>
<feature type="non-terminal residue" evidence="2">
    <location>
        <position position="54"/>
    </location>
</feature>
<dbReference type="SUPFAM" id="SSF51695">
    <property type="entry name" value="PLC-like phosphodiesterases"/>
    <property type="match status" value="1"/>
</dbReference>
<dbReference type="Pfam" id="PF03009">
    <property type="entry name" value="GDPD"/>
    <property type="match status" value="1"/>
</dbReference>